<dbReference type="InterPro" id="IPR050469">
    <property type="entry name" value="Diguanylate_Cyclase"/>
</dbReference>
<dbReference type="PANTHER" id="PTHR45138">
    <property type="entry name" value="REGULATORY COMPONENTS OF SENSORY TRANSDUCTION SYSTEM"/>
    <property type="match status" value="1"/>
</dbReference>
<reference evidence="6" key="1">
    <citation type="journal article" date="2019" name="Int. J. Syst. Evol. Microbiol.">
        <title>The Global Catalogue of Microorganisms (GCM) 10K type strain sequencing project: providing services to taxonomists for standard genome sequencing and annotation.</title>
        <authorList>
            <consortium name="The Broad Institute Genomics Platform"/>
            <consortium name="The Broad Institute Genome Sequencing Center for Infectious Disease"/>
            <person name="Wu L."/>
            <person name="Ma J."/>
        </authorList>
    </citation>
    <scope>NUCLEOTIDE SEQUENCE [LARGE SCALE GENOMIC DNA]</scope>
    <source>
        <strain evidence="6">JCM 15134</strain>
    </source>
</reference>
<feature type="transmembrane region" description="Helical" evidence="3">
    <location>
        <begin position="208"/>
        <end position="230"/>
    </location>
</feature>
<feature type="domain" description="GGDEF" evidence="4">
    <location>
        <begin position="278"/>
        <end position="412"/>
    </location>
</feature>
<evidence type="ECO:0000256" key="3">
    <source>
        <dbReference type="SAM" id="Phobius"/>
    </source>
</evidence>
<proteinExistence type="predicted"/>
<dbReference type="PROSITE" id="PS51257">
    <property type="entry name" value="PROKAR_LIPOPROTEIN"/>
    <property type="match status" value="1"/>
</dbReference>
<keyword evidence="3" id="KW-0812">Transmembrane</keyword>
<evidence type="ECO:0000259" key="4">
    <source>
        <dbReference type="PROSITE" id="PS50887"/>
    </source>
</evidence>
<keyword evidence="3" id="KW-1133">Transmembrane helix</keyword>
<dbReference type="EMBL" id="BAAAET010000003">
    <property type="protein sequence ID" value="GAA0695445.1"/>
    <property type="molecule type" value="Genomic_DNA"/>
</dbReference>
<dbReference type="Gene3D" id="3.30.70.270">
    <property type="match status" value="1"/>
</dbReference>
<keyword evidence="6" id="KW-1185">Reference proteome</keyword>
<evidence type="ECO:0000313" key="5">
    <source>
        <dbReference type="EMBL" id="GAA0695445.1"/>
    </source>
</evidence>
<keyword evidence="3" id="KW-0472">Membrane</keyword>
<comment type="caution">
    <text evidence="5">The sequence shown here is derived from an EMBL/GenBank/DDBJ whole genome shotgun (WGS) entry which is preliminary data.</text>
</comment>
<dbReference type="InterPro" id="IPR021796">
    <property type="entry name" value="Tll0287-like_dom"/>
</dbReference>
<organism evidence="5 6">
    <name type="scientific">Marinobacterium maritimum</name>
    <dbReference type="NCBI Taxonomy" id="500162"/>
    <lineage>
        <taxon>Bacteria</taxon>
        <taxon>Pseudomonadati</taxon>
        <taxon>Pseudomonadota</taxon>
        <taxon>Gammaproteobacteria</taxon>
        <taxon>Oceanospirillales</taxon>
        <taxon>Oceanospirillaceae</taxon>
        <taxon>Marinobacterium</taxon>
    </lineage>
</organism>
<sequence length="413" mass="46787">MRRLTIINFLIVLGCALAVGLSWQINHEAIEAVALKLFRAEGRSAFTLIQTARHWNAIQGKVYVPVSADTPPNPYLRTPDRDITDNLGRRLTQVNPAYMTRQISELLQDSDVQMRITSLDPINPLNRPDGWEAASLRQFEISGELERVERVQDRYRYISGLIVQRECMQCHEDQGYRVGDLRGGISFSVPAEQVDLLVSEMQQGSSRVHALVLMLLSLIGVSLFSLFYLVRGRLQASVMAQAELQQLVERDELTGVLSRRALMERLFTEMKRRSRYGQPLSLLMLDLDHFKRVNDRYGHQAGDLVLKELAQMLEQHLREVDIIGRYGGEEFTVLLPNTARLQAERLAQRLCQAAAEYRIRLHGGDLVQVTLSIGLASCDTDLLSAETLLARADEALYVAKQRGRNRVSVYGQD</sequence>
<dbReference type="Proteomes" id="UP001499915">
    <property type="component" value="Unassembled WGS sequence"/>
</dbReference>
<gene>
    <name evidence="5" type="ORF">GCM10009104_23970</name>
</gene>
<dbReference type="Pfam" id="PF11845">
    <property type="entry name" value="Tll0287-like"/>
    <property type="match status" value="1"/>
</dbReference>
<comment type="catalytic activity">
    <reaction evidence="2">
        <text>2 GTP = 3',3'-c-di-GMP + 2 diphosphate</text>
        <dbReference type="Rhea" id="RHEA:24898"/>
        <dbReference type="ChEBI" id="CHEBI:33019"/>
        <dbReference type="ChEBI" id="CHEBI:37565"/>
        <dbReference type="ChEBI" id="CHEBI:58805"/>
        <dbReference type="EC" id="2.7.7.65"/>
    </reaction>
</comment>
<accession>A0ABP3TEF0</accession>
<dbReference type="PANTHER" id="PTHR45138:SF9">
    <property type="entry name" value="DIGUANYLATE CYCLASE DGCM-RELATED"/>
    <property type="match status" value="1"/>
</dbReference>
<dbReference type="RefSeq" id="WP_343806235.1">
    <property type="nucleotide sequence ID" value="NZ_BAAAET010000003.1"/>
</dbReference>
<dbReference type="InterPro" id="IPR043128">
    <property type="entry name" value="Rev_trsase/Diguanyl_cyclase"/>
</dbReference>
<dbReference type="SUPFAM" id="SSF55073">
    <property type="entry name" value="Nucleotide cyclase"/>
    <property type="match status" value="1"/>
</dbReference>
<evidence type="ECO:0000313" key="6">
    <source>
        <dbReference type="Proteomes" id="UP001499915"/>
    </source>
</evidence>
<name>A0ABP3TEF0_9GAMM</name>
<dbReference type="CDD" id="cd01949">
    <property type="entry name" value="GGDEF"/>
    <property type="match status" value="1"/>
</dbReference>
<dbReference type="EC" id="2.7.7.65" evidence="1"/>
<protein>
    <recommendedName>
        <fullName evidence="1">diguanylate cyclase</fullName>
        <ecNumber evidence="1">2.7.7.65</ecNumber>
    </recommendedName>
</protein>
<dbReference type="PROSITE" id="PS50887">
    <property type="entry name" value="GGDEF"/>
    <property type="match status" value="1"/>
</dbReference>
<dbReference type="InterPro" id="IPR029787">
    <property type="entry name" value="Nucleotide_cyclase"/>
</dbReference>
<evidence type="ECO:0000256" key="2">
    <source>
        <dbReference type="ARBA" id="ARBA00034247"/>
    </source>
</evidence>
<evidence type="ECO:0000256" key="1">
    <source>
        <dbReference type="ARBA" id="ARBA00012528"/>
    </source>
</evidence>
<dbReference type="Pfam" id="PF00990">
    <property type="entry name" value="GGDEF"/>
    <property type="match status" value="1"/>
</dbReference>
<dbReference type="NCBIfam" id="TIGR00254">
    <property type="entry name" value="GGDEF"/>
    <property type="match status" value="1"/>
</dbReference>
<dbReference type="InterPro" id="IPR000160">
    <property type="entry name" value="GGDEF_dom"/>
</dbReference>
<dbReference type="SMART" id="SM00267">
    <property type="entry name" value="GGDEF"/>
    <property type="match status" value="1"/>
</dbReference>